<dbReference type="Proteomes" id="UP001630127">
    <property type="component" value="Unassembled WGS sequence"/>
</dbReference>
<evidence type="ECO:0000313" key="1">
    <source>
        <dbReference type="EMBL" id="KAL3525005.1"/>
    </source>
</evidence>
<organism evidence="1 2">
    <name type="scientific">Cinchona calisaya</name>
    <dbReference type="NCBI Taxonomy" id="153742"/>
    <lineage>
        <taxon>Eukaryota</taxon>
        <taxon>Viridiplantae</taxon>
        <taxon>Streptophyta</taxon>
        <taxon>Embryophyta</taxon>
        <taxon>Tracheophyta</taxon>
        <taxon>Spermatophyta</taxon>
        <taxon>Magnoliopsida</taxon>
        <taxon>eudicotyledons</taxon>
        <taxon>Gunneridae</taxon>
        <taxon>Pentapetalae</taxon>
        <taxon>asterids</taxon>
        <taxon>lamiids</taxon>
        <taxon>Gentianales</taxon>
        <taxon>Rubiaceae</taxon>
        <taxon>Cinchonoideae</taxon>
        <taxon>Cinchoneae</taxon>
        <taxon>Cinchona</taxon>
    </lineage>
</organism>
<protein>
    <submittedName>
        <fullName evidence="1">Uncharacterized protein</fullName>
    </submittedName>
</protein>
<name>A0ABD2ZZV1_9GENT</name>
<comment type="caution">
    <text evidence="1">The sequence shown here is derived from an EMBL/GenBank/DDBJ whole genome shotgun (WGS) entry which is preliminary data.</text>
</comment>
<dbReference type="EMBL" id="JBJUIK010000006">
    <property type="protein sequence ID" value="KAL3525005.1"/>
    <property type="molecule type" value="Genomic_DNA"/>
</dbReference>
<proteinExistence type="predicted"/>
<dbReference type="AlphaFoldDB" id="A0ABD2ZZV1"/>
<evidence type="ECO:0000313" key="2">
    <source>
        <dbReference type="Proteomes" id="UP001630127"/>
    </source>
</evidence>
<keyword evidence="2" id="KW-1185">Reference proteome</keyword>
<gene>
    <name evidence="1" type="ORF">ACH5RR_013377</name>
</gene>
<reference evidence="1 2" key="1">
    <citation type="submission" date="2024-11" db="EMBL/GenBank/DDBJ databases">
        <title>A near-complete genome assembly of Cinchona calisaya.</title>
        <authorList>
            <person name="Lian D.C."/>
            <person name="Zhao X.W."/>
            <person name="Wei L."/>
        </authorList>
    </citation>
    <scope>NUCLEOTIDE SEQUENCE [LARGE SCALE GENOMIC DNA]</scope>
    <source>
        <tissue evidence="1">Nenye</tissue>
    </source>
</reference>
<accession>A0ABD2ZZV1</accession>
<sequence length="154" mass="16429">MNTHLGTGVYSPVPKFVVCLGRAESSLYVEAILQSLHPTPITVVPLGLTINQIMLILKEPSMIFLFVKDATAGTSSGMQNAAANLDRQKGGEDGKLTGWSSVNPVCSRKTGLHLNSGSFSRQKKSCFNDSTSVLCFSGQVDLQSNLLSLVVVTL</sequence>